<keyword evidence="1" id="KW-0479">Metal-binding</keyword>
<keyword evidence="3" id="KW-0862">Zinc</keyword>
<organism evidence="7 8">
    <name type="scientific">Eublepharis macularius</name>
    <name type="common">Leopard gecko</name>
    <name type="synonym">Cyrtodactylus macularius</name>
    <dbReference type="NCBI Taxonomy" id="481883"/>
    <lineage>
        <taxon>Eukaryota</taxon>
        <taxon>Metazoa</taxon>
        <taxon>Chordata</taxon>
        <taxon>Craniata</taxon>
        <taxon>Vertebrata</taxon>
        <taxon>Euteleostomi</taxon>
        <taxon>Lepidosauria</taxon>
        <taxon>Squamata</taxon>
        <taxon>Bifurcata</taxon>
        <taxon>Gekkota</taxon>
        <taxon>Eublepharidae</taxon>
        <taxon>Eublepharinae</taxon>
        <taxon>Eublepharis</taxon>
    </lineage>
</organism>
<keyword evidence="7" id="KW-1185">Reference proteome</keyword>
<dbReference type="GO" id="GO:0005737">
    <property type="term" value="C:cytoplasm"/>
    <property type="evidence" value="ECO:0007669"/>
    <property type="project" value="InterPro"/>
</dbReference>
<proteinExistence type="predicted"/>
<keyword evidence="2 4" id="KW-0863">Zinc-finger</keyword>
<protein>
    <submittedName>
        <fullName evidence="8">Programmed cell death protein 2</fullName>
    </submittedName>
</protein>
<dbReference type="RefSeq" id="XP_054830468.1">
    <property type="nucleotide sequence ID" value="XM_054974493.1"/>
</dbReference>
<feature type="domain" description="MYND-type" evidence="6">
    <location>
        <begin position="241"/>
        <end position="278"/>
    </location>
</feature>
<evidence type="ECO:0000259" key="6">
    <source>
        <dbReference type="PROSITE" id="PS50865"/>
    </source>
</evidence>
<dbReference type="KEGG" id="emc:129326336"/>
<dbReference type="Proteomes" id="UP001190640">
    <property type="component" value="Chromosome 1"/>
</dbReference>
<dbReference type="PANTHER" id="PTHR12298">
    <property type="entry name" value="PCDC2 PROGRAMMED CELL DEATH PROTEIN 2 -RELATED"/>
    <property type="match status" value="1"/>
</dbReference>
<feature type="region of interest" description="Disordered" evidence="5">
    <location>
        <begin position="305"/>
        <end position="330"/>
    </location>
</feature>
<dbReference type="SUPFAM" id="SSF144232">
    <property type="entry name" value="HIT/MYND zinc finger-like"/>
    <property type="match status" value="1"/>
</dbReference>
<dbReference type="GO" id="GO:0008270">
    <property type="term" value="F:zinc ion binding"/>
    <property type="evidence" value="ECO:0007669"/>
    <property type="project" value="UniProtKB-KW"/>
</dbReference>
<dbReference type="AlphaFoldDB" id="A0AA97J354"/>
<name>A0AA97J354_EUBMA</name>
<dbReference type="Gene3D" id="6.10.140.2220">
    <property type="match status" value="1"/>
</dbReference>
<evidence type="ECO:0000256" key="4">
    <source>
        <dbReference type="PROSITE-ProRule" id="PRU00134"/>
    </source>
</evidence>
<evidence type="ECO:0000256" key="3">
    <source>
        <dbReference type="ARBA" id="ARBA00022833"/>
    </source>
</evidence>
<dbReference type="InterPro" id="IPR002893">
    <property type="entry name" value="Znf_MYND"/>
</dbReference>
<evidence type="ECO:0000256" key="2">
    <source>
        <dbReference type="ARBA" id="ARBA00022771"/>
    </source>
</evidence>
<dbReference type="PROSITE" id="PS50865">
    <property type="entry name" value="ZF_MYND_2"/>
    <property type="match status" value="1"/>
</dbReference>
<dbReference type="GeneID" id="129326336"/>
<evidence type="ECO:0000256" key="5">
    <source>
        <dbReference type="SAM" id="MobiDB-lite"/>
    </source>
</evidence>
<evidence type="ECO:0000313" key="8">
    <source>
        <dbReference type="RefSeq" id="XP_054830468.1"/>
    </source>
</evidence>
<dbReference type="InterPro" id="IPR007320">
    <property type="entry name" value="PDCD2_C"/>
</dbReference>
<dbReference type="Pfam" id="PF04194">
    <property type="entry name" value="PDCD2_C"/>
    <property type="match status" value="1"/>
</dbReference>
<dbReference type="PANTHER" id="PTHR12298:SF4">
    <property type="entry name" value="PROGRAMMED CELL DEATH PROTEIN 2"/>
    <property type="match status" value="1"/>
</dbReference>
<evidence type="ECO:0000256" key="1">
    <source>
        <dbReference type="ARBA" id="ARBA00022723"/>
    </source>
</evidence>
<accession>A0AA97J354</accession>
<evidence type="ECO:0000313" key="7">
    <source>
        <dbReference type="Proteomes" id="UP001190640"/>
    </source>
</evidence>
<reference evidence="8" key="1">
    <citation type="submission" date="2025-08" db="UniProtKB">
        <authorList>
            <consortium name="RefSeq"/>
        </authorList>
    </citation>
    <scope>IDENTIFICATION</scope>
    <source>
        <tissue evidence="8">Blood</tissue>
    </source>
</reference>
<dbReference type="Pfam" id="PF01753">
    <property type="entry name" value="zf-MYND"/>
    <property type="match status" value="1"/>
</dbReference>
<dbReference type="CTD" id="5134"/>
<dbReference type="GO" id="GO:0005634">
    <property type="term" value="C:nucleus"/>
    <property type="evidence" value="ECO:0007669"/>
    <property type="project" value="TreeGrafter"/>
</dbReference>
<sequence length="462" mass="51666">MASGTCRTPFCSAAPLSLCARRASQADIPSGRAWTSQALLTRRRGQAVSGVAQAGAPFRPRRRACAMPCRATRGAARLPSLVAAESRRSRPELRLSRAQRAMSSREVELGFAEEAVARWRLSREQFPSKVGGRPAWLGESGLPGPVELRCGVCGQPCAFLLQLYAPLPDRPDAFHRSLFLFSCRQPACYRPIGQAPGSLRVFRNQLPRKNDIYSYEPPPEEPPPEEEPCAILQLKCGMKLCKVCGCLGPKACSKCHKAYYCSKDHQVRDWKAGHKLSCTQSEKMDIEIPDHTFLFPEYEILIEPEEMKSSNVDETEQEDLDTNKDSASADNTYEAAESLDENMLETMAKHETEDDKIFQKFKERTSLAPEQIIRYCRDGEGPIWISGENIPSETEIPNCVCGAKRVFEFQVMPQLLNYLKVDSLGESIDWGTVAIYTCADNCNLGNQYTEEFIWKQDISSSV</sequence>
<gene>
    <name evidence="8" type="primary">PDCD2</name>
</gene>